<reference evidence="2" key="3">
    <citation type="submission" date="2015-06" db="UniProtKB">
        <authorList>
            <consortium name="EnsemblMetazoa"/>
        </authorList>
    </citation>
    <scope>IDENTIFICATION</scope>
</reference>
<dbReference type="Proteomes" id="UP000014760">
    <property type="component" value="Unassembled WGS sequence"/>
</dbReference>
<accession>R7VAL3</accession>
<evidence type="ECO:0000313" key="3">
    <source>
        <dbReference type="Proteomes" id="UP000014760"/>
    </source>
</evidence>
<evidence type="ECO:0000313" key="2">
    <source>
        <dbReference type="EnsemblMetazoa" id="CapteP96895"/>
    </source>
</evidence>
<evidence type="ECO:0008006" key="4">
    <source>
        <dbReference type="Google" id="ProtNLM"/>
    </source>
</evidence>
<dbReference type="EMBL" id="KB293746">
    <property type="protein sequence ID" value="ELU15577.1"/>
    <property type="molecule type" value="Genomic_DNA"/>
</dbReference>
<dbReference type="HOGENOM" id="CLU_2489665_0_0_1"/>
<organism evidence="1">
    <name type="scientific">Capitella teleta</name>
    <name type="common">Polychaete worm</name>
    <dbReference type="NCBI Taxonomy" id="283909"/>
    <lineage>
        <taxon>Eukaryota</taxon>
        <taxon>Metazoa</taxon>
        <taxon>Spiralia</taxon>
        <taxon>Lophotrochozoa</taxon>
        <taxon>Annelida</taxon>
        <taxon>Polychaeta</taxon>
        <taxon>Sedentaria</taxon>
        <taxon>Scolecida</taxon>
        <taxon>Capitellidae</taxon>
        <taxon>Capitella</taxon>
    </lineage>
</organism>
<dbReference type="EnsemblMetazoa" id="CapteT96895">
    <property type="protein sequence ID" value="CapteP96895"/>
    <property type="gene ID" value="CapteG96895"/>
</dbReference>
<sequence length="87" mass="10030">QKYLNELFTWSNTWGMLFNPSKCKILSITRLHTPVNSNYNHDGVILERVGQFKDLGAVFDHNLSFTSHAPQKVKLQLFKSLARPILD</sequence>
<dbReference type="AlphaFoldDB" id="R7VAL3"/>
<gene>
    <name evidence="1" type="ORF">CAPTEDRAFT_96895</name>
</gene>
<reference evidence="3" key="1">
    <citation type="submission" date="2012-12" db="EMBL/GenBank/DDBJ databases">
        <authorList>
            <person name="Hellsten U."/>
            <person name="Grimwood J."/>
            <person name="Chapman J.A."/>
            <person name="Shapiro H."/>
            <person name="Aerts A."/>
            <person name="Otillar R.P."/>
            <person name="Terry A.Y."/>
            <person name="Boore J.L."/>
            <person name="Simakov O."/>
            <person name="Marletaz F."/>
            <person name="Cho S.-J."/>
            <person name="Edsinger-Gonzales E."/>
            <person name="Havlak P."/>
            <person name="Kuo D.-H."/>
            <person name="Larsson T."/>
            <person name="Lv J."/>
            <person name="Arendt D."/>
            <person name="Savage R."/>
            <person name="Osoegawa K."/>
            <person name="de Jong P."/>
            <person name="Lindberg D.R."/>
            <person name="Seaver E.C."/>
            <person name="Weisblat D.A."/>
            <person name="Putnam N.H."/>
            <person name="Grigoriev I.V."/>
            <person name="Rokhsar D.S."/>
        </authorList>
    </citation>
    <scope>NUCLEOTIDE SEQUENCE</scope>
    <source>
        <strain evidence="3">I ESC-2004</strain>
    </source>
</reference>
<protein>
    <recommendedName>
        <fullName evidence="4">Reverse transcriptase domain-containing protein</fullName>
    </recommendedName>
</protein>
<dbReference type="EMBL" id="AMQN01004536">
    <property type="status" value="NOT_ANNOTATED_CDS"/>
    <property type="molecule type" value="Genomic_DNA"/>
</dbReference>
<name>R7VAL3_CAPTE</name>
<keyword evidence="3" id="KW-1185">Reference proteome</keyword>
<proteinExistence type="predicted"/>
<feature type="non-terminal residue" evidence="1">
    <location>
        <position position="1"/>
    </location>
</feature>
<reference evidence="1 3" key="2">
    <citation type="journal article" date="2013" name="Nature">
        <title>Insights into bilaterian evolution from three spiralian genomes.</title>
        <authorList>
            <person name="Simakov O."/>
            <person name="Marletaz F."/>
            <person name="Cho S.J."/>
            <person name="Edsinger-Gonzales E."/>
            <person name="Havlak P."/>
            <person name="Hellsten U."/>
            <person name="Kuo D.H."/>
            <person name="Larsson T."/>
            <person name="Lv J."/>
            <person name="Arendt D."/>
            <person name="Savage R."/>
            <person name="Osoegawa K."/>
            <person name="de Jong P."/>
            <person name="Grimwood J."/>
            <person name="Chapman J.A."/>
            <person name="Shapiro H."/>
            <person name="Aerts A."/>
            <person name="Otillar R.P."/>
            <person name="Terry A.Y."/>
            <person name="Boore J.L."/>
            <person name="Grigoriev I.V."/>
            <person name="Lindberg D.R."/>
            <person name="Seaver E.C."/>
            <person name="Weisblat D.A."/>
            <person name="Putnam N.H."/>
            <person name="Rokhsar D.S."/>
        </authorList>
    </citation>
    <scope>NUCLEOTIDE SEQUENCE</scope>
    <source>
        <strain evidence="1 3">I ESC-2004</strain>
    </source>
</reference>
<dbReference type="OrthoDB" id="6150216at2759"/>
<evidence type="ECO:0000313" key="1">
    <source>
        <dbReference type="EMBL" id="ELU15577.1"/>
    </source>
</evidence>